<organism evidence="1 2">
    <name type="scientific">Bacteroides stercoris</name>
    <dbReference type="NCBI Taxonomy" id="46506"/>
    <lineage>
        <taxon>Bacteria</taxon>
        <taxon>Pseudomonadati</taxon>
        <taxon>Bacteroidota</taxon>
        <taxon>Bacteroidia</taxon>
        <taxon>Bacteroidales</taxon>
        <taxon>Bacteroidaceae</taxon>
        <taxon>Bacteroides</taxon>
    </lineage>
</organism>
<dbReference type="EMBL" id="QRUB01000009">
    <property type="protein sequence ID" value="RGR27508.1"/>
    <property type="molecule type" value="Genomic_DNA"/>
</dbReference>
<name>A0A412E468_BACSE</name>
<dbReference type="AlphaFoldDB" id="A0A412E468"/>
<dbReference type="Proteomes" id="UP000284161">
    <property type="component" value="Unassembled WGS sequence"/>
</dbReference>
<accession>A0A412E468</accession>
<evidence type="ECO:0000313" key="2">
    <source>
        <dbReference type="Proteomes" id="UP000284161"/>
    </source>
</evidence>
<gene>
    <name evidence="1" type="ORF">DWY58_11015</name>
</gene>
<sequence>MIFIIAYKEIKFRQAVRAIPSGGTGNTNSWYEEYQRLVQTIPKRGTRSTNRWYGVYRAGEHLAACRLASIVSVSRFRLR</sequence>
<evidence type="ECO:0000313" key="1">
    <source>
        <dbReference type="EMBL" id="RGR27508.1"/>
    </source>
</evidence>
<protein>
    <submittedName>
        <fullName evidence="1">Uncharacterized protein</fullName>
    </submittedName>
</protein>
<comment type="caution">
    <text evidence="1">The sequence shown here is derived from an EMBL/GenBank/DDBJ whole genome shotgun (WGS) entry which is preliminary data.</text>
</comment>
<proteinExistence type="predicted"/>
<reference evidence="1 2" key="1">
    <citation type="submission" date="2018-08" db="EMBL/GenBank/DDBJ databases">
        <title>A genome reference for cultivated species of the human gut microbiota.</title>
        <authorList>
            <person name="Zou Y."/>
            <person name="Xue W."/>
            <person name="Luo G."/>
        </authorList>
    </citation>
    <scope>NUCLEOTIDE SEQUENCE [LARGE SCALE GENOMIC DNA]</scope>
    <source>
        <strain evidence="1 2">AF25-6</strain>
    </source>
</reference>